<dbReference type="EMBL" id="AQGV01000013">
    <property type="protein sequence ID" value="MBE0369648.1"/>
    <property type="molecule type" value="Genomic_DNA"/>
</dbReference>
<protein>
    <recommendedName>
        <fullName evidence="3">Nuclear transport factor 2 family protein</fullName>
    </recommendedName>
</protein>
<dbReference type="Pfam" id="PF12893">
    <property type="entry name" value="Lumazine_bd_2"/>
    <property type="match status" value="1"/>
</dbReference>
<gene>
    <name evidence="1" type="ORF">PAUR_a4194</name>
</gene>
<keyword evidence="2" id="KW-1185">Reference proteome</keyword>
<sequence length="125" mass="14414">MQVADDQNKDFAAVEHVLQCYFEGLYQGDAEKLKVIFHPDVWLKAPGVRRSLVQWLNDVDKRPVPAHINQSYAFQILAVDVVKDQAMAKVHCPIFEFDYIDFLGLLKEDGKWQVVSKMYTDLKGQ</sequence>
<dbReference type="RefSeq" id="WP_192508973.1">
    <property type="nucleotide sequence ID" value="NZ_AQGV01000013.1"/>
</dbReference>
<name>A0ABR9EIT8_9GAMM</name>
<proteinExistence type="predicted"/>
<dbReference type="InterPro" id="IPR032710">
    <property type="entry name" value="NTF2-like_dom_sf"/>
</dbReference>
<reference evidence="1 2" key="1">
    <citation type="submission" date="2015-03" db="EMBL/GenBank/DDBJ databases">
        <title>Genome sequence of Pseudoalteromonas aurantia.</title>
        <authorList>
            <person name="Xie B.-B."/>
            <person name="Rong J.-C."/>
            <person name="Qin Q.-L."/>
            <person name="Zhang Y.-Z."/>
        </authorList>
    </citation>
    <scope>NUCLEOTIDE SEQUENCE [LARGE SCALE GENOMIC DNA]</scope>
    <source>
        <strain evidence="1 2">208</strain>
    </source>
</reference>
<evidence type="ECO:0000313" key="2">
    <source>
        <dbReference type="Proteomes" id="UP000615755"/>
    </source>
</evidence>
<organism evidence="1 2">
    <name type="scientific">Pseudoalteromonas aurantia 208</name>
    <dbReference type="NCBI Taxonomy" id="1314867"/>
    <lineage>
        <taxon>Bacteria</taxon>
        <taxon>Pseudomonadati</taxon>
        <taxon>Pseudomonadota</taxon>
        <taxon>Gammaproteobacteria</taxon>
        <taxon>Alteromonadales</taxon>
        <taxon>Pseudoalteromonadaceae</taxon>
        <taxon>Pseudoalteromonas</taxon>
    </lineage>
</organism>
<dbReference type="Gene3D" id="3.10.450.50">
    <property type="match status" value="1"/>
</dbReference>
<evidence type="ECO:0008006" key="3">
    <source>
        <dbReference type="Google" id="ProtNLM"/>
    </source>
</evidence>
<dbReference type="SUPFAM" id="SSF54427">
    <property type="entry name" value="NTF2-like"/>
    <property type="match status" value="1"/>
</dbReference>
<accession>A0ABR9EIT8</accession>
<evidence type="ECO:0000313" key="1">
    <source>
        <dbReference type="EMBL" id="MBE0369648.1"/>
    </source>
</evidence>
<comment type="caution">
    <text evidence="1">The sequence shown here is derived from an EMBL/GenBank/DDBJ whole genome shotgun (WGS) entry which is preliminary data.</text>
</comment>
<dbReference type="InterPro" id="IPR039437">
    <property type="entry name" value="FrzH/put_lumazine-bd"/>
</dbReference>
<dbReference type="Proteomes" id="UP000615755">
    <property type="component" value="Unassembled WGS sequence"/>
</dbReference>